<dbReference type="OrthoDB" id="937045at2"/>
<dbReference type="AlphaFoldDB" id="A0A7K0EIH2"/>
<reference evidence="2 3" key="1">
    <citation type="journal article" date="2018" name="Antonie Van Leeuwenhoek">
        <title>Larkinella terrae sp. nov., isolated from soil on Jeju Island, South Korea.</title>
        <authorList>
            <person name="Ten L.N."/>
            <person name="Jeon J."/>
            <person name="Park S.J."/>
            <person name="Park S."/>
            <person name="Lee S.Y."/>
            <person name="Kim M.K."/>
            <person name="Jung H.Y."/>
        </authorList>
    </citation>
    <scope>NUCLEOTIDE SEQUENCE [LARGE SCALE GENOMIC DNA]</scope>
    <source>
        <strain evidence="2 3">KCTC 52001</strain>
    </source>
</reference>
<keyword evidence="3" id="KW-1185">Reference proteome</keyword>
<proteinExistence type="predicted"/>
<feature type="region of interest" description="Disordered" evidence="1">
    <location>
        <begin position="283"/>
        <end position="339"/>
    </location>
</feature>
<evidence type="ECO:0000256" key="1">
    <source>
        <dbReference type="SAM" id="MobiDB-lite"/>
    </source>
</evidence>
<evidence type="ECO:0000313" key="3">
    <source>
        <dbReference type="Proteomes" id="UP000441754"/>
    </source>
</evidence>
<protein>
    <submittedName>
        <fullName evidence="2">Uncharacterized protein</fullName>
    </submittedName>
</protein>
<gene>
    <name evidence="2" type="ORF">GJJ30_10100</name>
</gene>
<evidence type="ECO:0000313" key="2">
    <source>
        <dbReference type="EMBL" id="MRS61639.1"/>
    </source>
</evidence>
<name>A0A7K0EIH2_9BACT</name>
<dbReference type="EMBL" id="WJXZ01000005">
    <property type="protein sequence ID" value="MRS61639.1"/>
    <property type="molecule type" value="Genomic_DNA"/>
</dbReference>
<comment type="caution">
    <text evidence="2">The sequence shown here is derived from an EMBL/GenBank/DDBJ whole genome shotgun (WGS) entry which is preliminary data.</text>
</comment>
<dbReference type="RefSeq" id="WP_154175028.1">
    <property type="nucleotide sequence ID" value="NZ_WJXZ01000005.1"/>
</dbReference>
<sequence>MNTPNYIVLIGALAAVDLRAYYHSNFDNDENYRGWVTRRFDELDMREWEAYRTLKDGPAKRHITTLPALKEMLLVGRGDATRDQRNAVKIVASQLLEAGFLVPDSIRDFPESAFQPVAFGPLSEEQMLTVEVDQTEEGAFVDGFALYRRFVKQGGTEFNEWMRGRIEKNELAEGVNFIRFENGIPDRFVKTRGYRLTLDAAITVARNEAKSKGHTIANFLSGFRNALTAQSSTAKNDQADTVDSDPENVRKVELEPADAVNDQPADEGHLQRALFANPVPVDSVTPLPVSEGKEPQAVEQAPNPGFESEDTPQVESDADRKYYEPEEPEPAEENPNAVPTTGQMLLQSAQLLLQLAHVVVDQERKLSETRQVVGQIVSIEQQSAQQTLGLFAGNVEPPQQTLRSRIRQAVNDRCRKTGETQDQVYAFIYNRLYYVFGINVNARDRGKDETYLMLCERIGVLDRVYTIVTSEEFQVAIRNAPVQPKAAA</sequence>
<accession>A0A7K0EIH2</accession>
<organism evidence="2 3">
    <name type="scientific">Larkinella terrae</name>
    <dbReference type="NCBI Taxonomy" id="2025311"/>
    <lineage>
        <taxon>Bacteria</taxon>
        <taxon>Pseudomonadati</taxon>
        <taxon>Bacteroidota</taxon>
        <taxon>Cytophagia</taxon>
        <taxon>Cytophagales</taxon>
        <taxon>Spirosomataceae</taxon>
        <taxon>Larkinella</taxon>
    </lineage>
</organism>
<dbReference type="Proteomes" id="UP000441754">
    <property type="component" value="Unassembled WGS sequence"/>
</dbReference>